<dbReference type="InterPro" id="IPR038720">
    <property type="entry name" value="YprB_RNase_H-like_dom"/>
</dbReference>
<dbReference type="EMBL" id="PTJO01000001">
    <property type="protein sequence ID" value="RNE50036.1"/>
    <property type="molecule type" value="Genomic_DNA"/>
</dbReference>
<dbReference type="AlphaFoldDB" id="A0A3M8KA52"/>
<reference evidence="2 3" key="1">
    <citation type="submission" date="2018-02" db="EMBL/GenBank/DDBJ databases">
        <title>Corynebacterium alimpuense sp. nov., a marine obligate actinomycete isolated from sediments of Valparaiso bay, Chile.</title>
        <authorList>
            <person name="Claverias F."/>
            <person name="Gonzales-Siles L."/>
            <person name="Salva-Serra F."/>
            <person name="Inganaes E."/>
            <person name="Molin K."/>
            <person name="Cumsille A."/>
            <person name="Undabarrena A."/>
            <person name="Couve E."/>
            <person name="Moore E.R.B."/>
            <person name="Gomila M."/>
            <person name="Camara B."/>
        </authorList>
    </citation>
    <scope>NUCLEOTIDE SEQUENCE [LARGE SCALE GENOMIC DNA]</scope>
    <source>
        <strain evidence="2 3">CCUG 69366</strain>
    </source>
</reference>
<evidence type="ECO:0000313" key="2">
    <source>
        <dbReference type="EMBL" id="RNE50036.1"/>
    </source>
</evidence>
<sequence>MVGYAHAIVSASDYLRVIGPADLVGCRYRLVQRRRYPSAPRSDSSLMRLERIKLAREVVLDCLPQRPALGDGRSQRFIRIDIARVSLEEDSFAAELATLEALAAEATLITGAVFTGESENTPWRIDVDILVRQPEGTYLPVIISNHRVARAAPGQSTPVLATGRLGLGKIVNGAFRLRHHAGDGHRLAFAARALQDLDLDSGRGGLIGQDRSRAFIVDTDHFQEPLTVALTSALPAGPRRVKGCASCRFWPECESELKALDEISLFLPGDRARSLREAGIETVSELVEGNRGELSALARAWRDGVPLLRRVDQIEVPAAEVEIDIDMEAYLDQGAYLWGAYDGERYRPFVTWESMDSDAEAENFASFWAWLMERREQAHAEGKSFAVYCWSANGENHWMKMSARRFGGQRFGDLQVPRQEEISEFISSSEWIDLFRLVRTQFAGPAGLGLKIVAPVAGYTWADGDFDGEASVNARRLARGVDKQAMEMRALLLRYNEDDCRATAAVRDWLRHGAPGTPRL</sequence>
<dbReference type="RefSeq" id="WP_123047080.1">
    <property type="nucleotide sequence ID" value="NZ_PTJO01000001.1"/>
</dbReference>
<protein>
    <submittedName>
        <fullName evidence="2">Recombinase RecB</fullName>
    </submittedName>
</protein>
<dbReference type="OrthoDB" id="3274988at2"/>
<feature type="domain" description="YprB ribonuclease H-like" evidence="1">
    <location>
        <begin position="325"/>
        <end position="510"/>
    </location>
</feature>
<gene>
    <name evidence="2" type="ORF">C5L39_01310</name>
</gene>
<accession>A0A3M8KA52</accession>
<name>A0A3M8KA52_9CORY</name>
<dbReference type="Pfam" id="PF13482">
    <property type="entry name" value="RNase_H_2"/>
    <property type="match status" value="1"/>
</dbReference>
<evidence type="ECO:0000259" key="1">
    <source>
        <dbReference type="Pfam" id="PF13482"/>
    </source>
</evidence>
<evidence type="ECO:0000313" key="3">
    <source>
        <dbReference type="Proteomes" id="UP000266975"/>
    </source>
</evidence>
<keyword evidence="3" id="KW-1185">Reference proteome</keyword>
<organism evidence="2 3">
    <name type="scientific">Corynebacterium alimapuense</name>
    <dbReference type="NCBI Taxonomy" id="1576874"/>
    <lineage>
        <taxon>Bacteria</taxon>
        <taxon>Bacillati</taxon>
        <taxon>Actinomycetota</taxon>
        <taxon>Actinomycetes</taxon>
        <taxon>Mycobacteriales</taxon>
        <taxon>Corynebacteriaceae</taxon>
        <taxon>Corynebacterium</taxon>
    </lineage>
</organism>
<dbReference type="Proteomes" id="UP000266975">
    <property type="component" value="Unassembled WGS sequence"/>
</dbReference>
<dbReference type="InterPro" id="IPR019993">
    <property type="entry name" value="RecB_nuclease_TM0106_put"/>
</dbReference>
<dbReference type="NCBIfam" id="TIGR03491">
    <property type="entry name" value="TM0106 family RecB-like putative nuclease"/>
    <property type="match status" value="1"/>
</dbReference>
<comment type="caution">
    <text evidence="2">The sequence shown here is derived from an EMBL/GenBank/DDBJ whole genome shotgun (WGS) entry which is preliminary data.</text>
</comment>
<proteinExistence type="predicted"/>